<organism evidence="2 3">
    <name type="scientific">Arthrobotrys conoides</name>
    <dbReference type="NCBI Taxonomy" id="74498"/>
    <lineage>
        <taxon>Eukaryota</taxon>
        <taxon>Fungi</taxon>
        <taxon>Dikarya</taxon>
        <taxon>Ascomycota</taxon>
        <taxon>Pezizomycotina</taxon>
        <taxon>Orbiliomycetes</taxon>
        <taxon>Orbiliales</taxon>
        <taxon>Orbiliaceae</taxon>
        <taxon>Arthrobotrys</taxon>
    </lineage>
</organism>
<dbReference type="InterPro" id="IPR001810">
    <property type="entry name" value="F-box_dom"/>
</dbReference>
<comment type="caution">
    <text evidence="2">The sequence shown here is derived from an EMBL/GenBank/DDBJ whole genome shotgun (WGS) entry which is preliminary data.</text>
</comment>
<dbReference type="Proteomes" id="UP001307849">
    <property type="component" value="Unassembled WGS sequence"/>
</dbReference>
<gene>
    <name evidence="2" type="ORF">TWF506_007612</name>
</gene>
<keyword evidence="3" id="KW-1185">Reference proteome</keyword>
<name>A0AAN8NPE6_9PEZI</name>
<feature type="domain" description="F-box" evidence="1">
    <location>
        <begin position="8"/>
        <end position="44"/>
    </location>
</feature>
<evidence type="ECO:0000259" key="1">
    <source>
        <dbReference type="Pfam" id="PF00646"/>
    </source>
</evidence>
<proteinExistence type="predicted"/>
<evidence type="ECO:0000313" key="2">
    <source>
        <dbReference type="EMBL" id="KAK6515269.1"/>
    </source>
</evidence>
<accession>A0AAN8NPE6</accession>
<evidence type="ECO:0000313" key="3">
    <source>
        <dbReference type="Proteomes" id="UP001307849"/>
    </source>
</evidence>
<dbReference type="EMBL" id="JAVHJM010000004">
    <property type="protein sequence ID" value="KAK6515269.1"/>
    <property type="molecule type" value="Genomic_DNA"/>
</dbReference>
<reference evidence="2 3" key="1">
    <citation type="submission" date="2019-10" db="EMBL/GenBank/DDBJ databases">
        <authorList>
            <person name="Palmer J.M."/>
        </authorList>
    </citation>
    <scope>NUCLEOTIDE SEQUENCE [LARGE SCALE GENOMIC DNA]</scope>
    <source>
        <strain evidence="2 3">TWF506</strain>
    </source>
</reference>
<protein>
    <recommendedName>
        <fullName evidence="1">F-box domain-containing protein</fullName>
    </recommendedName>
</protein>
<dbReference type="AlphaFoldDB" id="A0AAN8NPE6"/>
<dbReference type="Pfam" id="PF00646">
    <property type="entry name" value="F-box"/>
    <property type="match status" value="1"/>
</dbReference>
<sequence length="142" mass="16665">MASLPFCPDEILHNIMLQCDIKSLKALRLTSHTTNSIASEILFYNYKLSLQFSENDIRINDKLLRIARPSCDQISSLLQDDEYRLQQKIPRMTEMEDTLDAMSFLFKNVRELHLDHYLHTNSIWTVKRASSGHGEELRYVIY</sequence>